<dbReference type="Pfam" id="PF13602">
    <property type="entry name" value="ADH_zinc_N_2"/>
    <property type="match status" value="1"/>
</dbReference>
<dbReference type="AlphaFoldDB" id="A0A3D8Q6D1"/>
<gene>
    <name evidence="2" type="ORF">BP5796_12648</name>
</gene>
<dbReference type="InterPro" id="IPR013154">
    <property type="entry name" value="ADH-like_N"/>
</dbReference>
<dbReference type="Proteomes" id="UP000256328">
    <property type="component" value="Unassembled WGS sequence"/>
</dbReference>
<dbReference type="GO" id="GO:0005739">
    <property type="term" value="C:mitochondrion"/>
    <property type="evidence" value="ECO:0007669"/>
    <property type="project" value="TreeGrafter"/>
</dbReference>
<dbReference type="PANTHER" id="PTHR43677">
    <property type="entry name" value="SHORT-CHAIN DEHYDROGENASE/REDUCTASE"/>
    <property type="match status" value="1"/>
</dbReference>
<reference evidence="2 3" key="1">
    <citation type="journal article" date="2018" name="IMA Fungus">
        <title>IMA Genome-F 9: Draft genome sequence of Annulohypoxylon stygium, Aspergillus mulundensis, Berkeleyomyces basicola (syn. Thielaviopsis basicola), Ceratocystis smalleyi, two Cercospora beticola strains, Coleophoma cylindrospora, Fusarium fracticaudum, Phialophora cf. hyalina, and Morchella septimelata.</title>
        <authorList>
            <person name="Wingfield B.D."/>
            <person name="Bills G.F."/>
            <person name="Dong Y."/>
            <person name="Huang W."/>
            <person name="Nel W.J."/>
            <person name="Swalarsk-Parry B.S."/>
            <person name="Vaghefi N."/>
            <person name="Wilken P.M."/>
            <person name="An Z."/>
            <person name="de Beer Z.W."/>
            <person name="De Vos L."/>
            <person name="Chen L."/>
            <person name="Duong T.A."/>
            <person name="Gao Y."/>
            <person name="Hammerbacher A."/>
            <person name="Kikkert J.R."/>
            <person name="Li Y."/>
            <person name="Li H."/>
            <person name="Li K."/>
            <person name="Li Q."/>
            <person name="Liu X."/>
            <person name="Ma X."/>
            <person name="Naidoo K."/>
            <person name="Pethybridge S.J."/>
            <person name="Sun J."/>
            <person name="Steenkamp E.T."/>
            <person name="van der Nest M.A."/>
            <person name="van Wyk S."/>
            <person name="Wingfield M.J."/>
            <person name="Xiong C."/>
            <person name="Yue Q."/>
            <person name="Zhang X."/>
        </authorList>
    </citation>
    <scope>NUCLEOTIDE SEQUENCE [LARGE SCALE GENOMIC DNA]</scope>
    <source>
        <strain evidence="2 3">BP5796</strain>
    </source>
</reference>
<dbReference type="CDD" id="cd08273">
    <property type="entry name" value="MDR8"/>
    <property type="match status" value="1"/>
</dbReference>
<accession>A0A3D8Q6D1</accession>
<evidence type="ECO:0000313" key="2">
    <source>
        <dbReference type="EMBL" id="RDW57198.1"/>
    </source>
</evidence>
<dbReference type="InterPro" id="IPR036291">
    <property type="entry name" value="NAD(P)-bd_dom_sf"/>
</dbReference>
<dbReference type="Gene3D" id="3.40.50.720">
    <property type="entry name" value="NAD(P)-binding Rossmann-like Domain"/>
    <property type="match status" value="1"/>
</dbReference>
<dbReference type="GO" id="GO:0016491">
    <property type="term" value="F:oxidoreductase activity"/>
    <property type="evidence" value="ECO:0007669"/>
    <property type="project" value="InterPro"/>
</dbReference>
<dbReference type="InterPro" id="IPR051397">
    <property type="entry name" value="Zn-ADH-like_protein"/>
</dbReference>
<dbReference type="InterPro" id="IPR020843">
    <property type="entry name" value="ER"/>
</dbReference>
<dbReference type="SMART" id="SM00829">
    <property type="entry name" value="PKS_ER"/>
    <property type="match status" value="1"/>
</dbReference>
<dbReference type="Pfam" id="PF08240">
    <property type="entry name" value="ADH_N"/>
    <property type="match status" value="1"/>
</dbReference>
<evidence type="ECO:0000259" key="1">
    <source>
        <dbReference type="SMART" id="SM00829"/>
    </source>
</evidence>
<dbReference type="EMBL" id="PDLN01000023">
    <property type="protein sequence ID" value="RDW57198.1"/>
    <property type="molecule type" value="Genomic_DNA"/>
</dbReference>
<dbReference type="OrthoDB" id="203908at2759"/>
<organism evidence="2 3">
    <name type="scientific">Coleophoma crateriformis</name>
    <dbReference type="NCBI Taxonomy" id="565419"/>
    <lineage>
        <taxon>Eukaryota</taxon>
        <taxon>Fungi</taxon>
        <taxon>Dikarya</taxon>
        <taxon>Ascomycota</taxon>
        <taxon>Pezizomycotina</taxon>
        <taxon>Leotiomycetes</taxon>
        <taxon>Helotiales</taxon>
        <taxon>Dermateaceae</taxon>
        <taxon>Coleophoma</taxon>
    </lineage>
</organism>
<sequence>MTTTIRKVLIPEFGDESKVMIVTAELPAPAPTEVQVRIMYSGFAGADINMRRGTYPLQKKAPLTPGYCFVGHVVKSGVASSRFKPGDLVCALTVYDSEATHINVPAKYVVPVPAGVETEKVAPLLLDWNTAYAMVMDTAKVSAGQKVFIHGLSGAVGWAVGILSTLQGAMVYGTASPRNHSTILAGLPNATVFDYRNKKWIQAMKDVGGVDAVFDALAFESWDESYSILNSKGRLLGYGSNLPALTGGPERSAIPITLKLLSRNLKFWSGKRTTMYYITRDQSTFVPNLKSLFELTMNGTIDIAVKQIFKLDDVRQAHLTWSKQSGIGSIIIDCA</sequence>
<dbReference type="PANTHER" id="PTHR43677:SF4">
    <property type="entry name" value="QUINONE OXIDOREDUCTASE-LIKE PROTEIN 2"/>
    <property type="match status" value="1"/>
</dbReference>
<feature type="domain" description="Enoyl reductase (ER)" evidence="1">
    <location>
        <begin position="14"/>
        <end position="332"/>
    </location>
</feature>
<dbReference type="Gene3D" id="3.90.180.10">
    <property type="entry name" value="Medium-chain alcohol dehydrogenases, catalytic domain"/>
    <property type="match status" value="1"/>
</dbReference>
<dbReference type="SUPFAM" id="SSF51735">
    <property type="entry name" value="NAD(P)-binding Rossmann-fold domains"/>
    <property type="match status" value="1"/>
</dbReference>
<dbReference type="SUPFAM" id="SSF50129">
    <property type="entry name" value="GroES-like"/>
    <property type="match status" value="1"/>
</dbReference>
<proteinExistence type="predicted"/>
<keyword evidence="3" id="KW-1185">Reference proteome</keyword>
<name>A0A3D8Q6D1_9HELO</name>
<protein>
    <recommendedName>
        <fullName evidence="1">Enoyl reductase (ER) domain-containing protein</fullName>
    </recommendedName>
</protein>
<comment type="caution">
    <text evidence="2">The sequence shown here is derived from an EMBL/GenBank/DDBJ whole genome shotgun (WGS) entry which is preliminary data.</text>
</comment>
<evidence type="ECO:0000313" key="3">
    <source>
        <dbReference type="Proteomes" id="UP000256328"/>
    </source>
</evidence>
<dbReference type="InterPro" id="IPR011032">
    <property type="entry name" value="GroES-like_sf"/>
</dbReference>